<evidence type="ECO:0000313" key="1">
    <source>
        <dbReference type="EMBL" id="TSE03392.1"/>
    </source>
</evidence>
<gene>
    <name evidence="1" type="ORF">FOF46_29435</name>
</gene>
<organism evidence="1 2">
    <name type="scientific">Aquimarina algiphila</name>
    <dbReference type="NCBI Taxonomy" id="2047982"/>
    <lineage>
        <taxon>Bacteria</taxon>
        <taxon>Pseudomonadati</taxon>
        <taxon>Bacteroidota</taxon>
        <taxon>Flavobacteriia</taxon>
        <taxon>Flavobacteriales</taxon>
        <taxon>Flavobacteriaceae</taxon>
        <taxon>Aquimarina</taxon>
    </lineage>
</organism>
<keyword evidence="2" id="KW-1185">Reference proteome</keyword>
<dbReference type="OrthoDB" id="1164377at2"/>
<dbReference type="EMBL" id="VLNR01000114">
    <property type="protein sequence ID" value="TSE03392.1"/>
    <property type="molecule type" value="Genomic_DNA"/>
</dbReference>
<sequence length="72" mass="8384">MNLGYRKSIDIDVLKRIIDVKLNQTKGLVTISVEVPISDSLRNSFEDQGIKVMENKLHLISNNLFQYKFEWS</sequence>
<name>A0A554VAT4_9FLAO</name>
<proteinExistence type="predicted"/>
<evidence type="ECO:0000313" key="2">
    <source>
        <dbReference type="Proteomes" id="UP000318833"/>
    </source>
</evidence>
<dbReference type="AlphaFoldDB" id="A0A554VAT4"/>
<comment type="caution">
    <text evidence="1">The sequence shown here is derived from an EMBL/GenBank/DDBJ whole genome shotgun (WGS) entry which is preliminary data.</text>
</comment>
<dbReference type="Proteomes" id="UP000318833">
    <property type="component" value="Unassembled WGS sequence"/>
</dbReference>
<dbReference type="RefSeq" id="WP_143919016.1">
    <property type="nucleotide sequence ID" value="NZ_CANMIK010000082.1"/>
</dbReference>
<accession>A0A554VAT4</accession>
<protein>
    <submittedName>
        <fullName evidence="1">Uncharacterized protein</fullName>
    </submittedName>
</protein>
<reference evidence="1 2" key="1">
    <citation type="submission" date="2019-07" db="EMBL/GenBank/DDBJ databases">
        <title>The draft genome sequence of Aquimarina algiphila M91.</title>
        <authorList>
            <person name="Meng X."/>
        </authorList>
    </citation>
    <scope>NUCLEOTIDE SEQUENCE [LARGE SCALE GENOMIC DNA]</scope>
    <source>
        <strain evidence="1 2">M91</strain>
    </source>
</reference>